<evidence type="ECO:0000256" key="1">
    <source>
        <dbReference type="SAM" id="Phobius"/>
    </source>
</evidence>
<feature type="transmembrane region" description="Helical" evidence="1">
    <location>
        <begin position="164"/>
        <end position="190"/>
    </location>
</feature>
<feature type="transmembrane region" description="Helical" evidence="1">
    <location>
        <begin position="260"/>
        <end position="280"/>
    </location>
</feature>
<protein>
    <recommendedName>
        <fullName evidence="4">Glycosyltransferase RgtA/B/C/D-like domain-containing protein</fullName>
    </recommendedName>
</protein>
<reference evidence="2 3" key="1">
    <citation type="journal article" date="2015" name="Nature">
        <title>rRNA introns, odd ribosomes, and small enigmatic genomes across a large radiation of phyla.</title>
        <authorList>
            <person name="Brown C.T."/>
            <person name="Hug L.A."/>
            <person name="Thomas B.C."/>
            <person name="Sharon I."/>
            <person name="Castelle C.J."/>
            <person name="Singh A."/>
            <person name="Wilkins M.J."/>
            <person name="Williams K.H."/>
            <person name="Banfield J.F."/>
        </authorList>
    </citation>
    <scope>NUCLEOTIDE SEQUENCE [LARGE SCALE GENOMIC DNA]</scope>
</reference>
<feature type="transmembrane region" description="Helical" evidence="1">
    <location>
        <begin position="87"/>
        <end position="108"/>
    </location>
</feature>
<accession>A0A0G1T604</accession>
<dbReference type="EMBL" id="LCOK01000004">
    <property type="protein sequence ID" value="KKU77264.1"/>
    <property type="molecule type" value="Genomic_DNA"/>
</dbReference>
<dbReference type="Proteomes" id="UP000034682">
    <property type="component" value="Unassembled WGS sequence"/>
</dbReference>
<sequence length="508" mass="58620">MIKRFNWAFLLLGLVGLAVILQFSTSNAFDTDSLYHIKHSFLYRTEGIFSGAFPWTQYSVISTYAADLWYGFHILTLPLSWFSDLGTGIKVGGVLVTVISGLLVFAAFRRLKIKWPAMWVLVFLFATADVLYRFAMFRPHPLSLGLALLIFTYLNTESSRFSKIILFLAGFFFSWTHLSLSWLPILVWAVTAAVQILQKKKIYWQGPVAMASGLIGGLLLRPNPFGAAKLAYIQVVQLLFEKKLPLRFGRELIPFSWENFVDQLVPITIALAMAIIFLIWMIRKKERQQSSVWASLILAVIFFFLTFAVARRSNEVFVGFVVIFMALLFERYRAVAARIKLRSIVALLALVLVIYAPIKTVYRFDTYLANTFPIDHFKDAALWLKENSRPGDVVFNIHWDRFADLFFWNNSNYYINGMDPIFEYSFKPELYWKTHFLAIDAGTAFTCGMIRCTAEQTEDTYKVLKNDFRASYIVVEKLRNPKLLQYLQSFVGYQKVFDNNAQTVFRIM</sequence>
<evidence type="ECO:0000313" key="2">
    <source>
        <dbReference type="EMBL" id="KKU77264.1"/>
    </source>
</evidence>
<keyword evidence="1" id="KW-0472">Membrane</keyword>
<gene>
    <name evidence="2" type="ORF">UY02_C0004G0009</name>
</gene>
<keyword evidence="1" id="KW-1133">Transmembrane helix</keyword>
<feature type="transmembrane region" description="Helical" evidence="1">
    <location>
        <begin position="344"/>
        <end position="362"/>
    </location>
</feature>
<evidence type="ECO:0000313" key="3">
    <source>
        <dbReference type="Proteomes" id="UP000034682"/>
    </source>
</evidence>
<name>A0A0G1T604_9BACT</name>
<feature type="transmembrane region" description="Helical" evidence="1">
    <location>
        <begin position="292"/>
        <end position="310"/>
    </location>
</feature>
<dbReference type="AlphaFoldDB" id="A0A0G1T604"/>
<keyword evidence="1" id="KW-0812">Transmembrane</keyword>
<proteinExistence type="predicted"/>
<comment type="caution">
    <text evidence="2">The sequence shown here is derived from an EMBL/GenBank/DDBJ whole genome shotgun (WGS) entry which is preliminary data.</text>
</comment>
<organism evidence="2 3">
    <name type="scientific">Candidatus Giovannonibacteria bacterium GW2011_GWB1_47_6b</name>
    <dbReference type="NCBI Taxonomy" id="1618655"/>
    <lineage>
        <taxon>Bacteria</taxon>
        <taxon>Candidatus Giovannoniibacteriota</taxon>
    </lineage>
</organism>
<feature type="transmembrane region" description="Helical" evidence="1">
    <location>
        <begin position="115"/>
        <end position="135"/>
    </location>
</feature>
<feature type="transmembrane region" description="Helical" evidence="1">
    <location>
        <begin position="202"/>
        <end position="220"/>
    </location>
</feature>
<feature type="transmembrane region" description="Helical" evidence="1">
    <location>
        <begin position="316"/>
        <end position="332"/>
    </location>
</feature>
<evidence type="ECO:0008006" key="4">
    <source>
        <dbReference type="Google" id="ProtNLM"/>
    </source>
</evidence>